<feature type="domain" description="LysM" evidence="1">
    <location>
        <begin position="190"/>
        <end position="233"/>
    </location>
</feature>
<dbReference type="InterPro" id="IPR036505">
    <property type="entry name" value="Amidase/PGRP_sf"/>
</dbReference>
<dbReference type="AlphaFoldDB" id="A0AB38A159"/>
<dbReference type="InterPro" id="IPR036779">
    <property type="entry name" value="LysM_dom_sf"/>
</dbReference>
<name>A0AB38A159_9LACT</name>
<dbReference type="InterPro" id="IPR018392">
    <property type="entry name" value="LysM"/>
</dbReference>
<dbReference type="Gene3D" id="3.10.350.10">
    <property type="entry name" value="LysM domain"/>
    <property type="match status" value="1"/>
</dbReference>
<dbReference type="Proteomes" id="UP000199042">
    <property type="component" value="Unassembled WGS sequence"/>
</dbReference>
<evidence type="ECO:0000259" key="1">
    <source>
        <dbReference type="PROSITE" id="PS51782"/>
    </source>
</evidence>
<dbReference type="InterPro" id="IPR002502">
    <property type="entry name" value="Amidase_domain"/>
</dbReference>
<dbReference type="SUPFAM" id="SSF54106">
    <property type="entry name" value="LysM domain"/>
    <property type="match status" value="1"/>
</dbReference>
<protein>
    <submittedName>
        <fullName evidence="2">LysM domain-containing protein</fullName>
    </submittedName>
</protein>
<sequence length="236" mass="26061">MNYTIEKRIFSIYQNPLTASNLIIAHESGNPNNVGKNSLENEVSYMQRNWQNAFVSHWVGGGGKIIQIANTGKVQWGVGPKANGYAYAQVELARTNSRSIFEQDYKAYVWLLQKLALEADIPCTLNSGASVHDKGIKTHFWVSKTVGGTNHTDPDGYLASWGVSQARFRQDIEAGLSALPPLTSAPGTFLLHRVVKGETLWGLSRKYGTTPATLKLLNQLSGNLILIGQQLKVRQY</sequence>
<dbReference type="SUPFAM" id="SSF55846">
    <property type="entry name" value="N-acetylmuramoyl-L-alanine amidase-like"/>
    <property type="match status" value="1"/>
</dbReference>
<organism evidence="2 3">
    <name type="scientific">Trichococcus collinsii</name>
    <dbReference type="NCBI Taxonomy" id="157076"/>
    <lineage>
        <taxon>Bacteria</taxon>
        <taxon>Bacillati</taxon>
        <taxon>Bacillota</taxon>
        <taxon>Bacilli</taxon>
        <taxon>Lactobacillales</taxon>
        <taxon>Carnobacteriaceae</taxon>
        <taxon>Trichococcus</taxon>
    </lineage>
</organism>
<dbReference type="Gene3D" id="3.40.80.10">
    <property type="entry name" value="Peptidoglycan recognition protein-like"/>
    <property type="match status" value="1"/>
</dbReference>
<dbReference type="SMART" id="SM00644">
    <property type="entry name" value="Ami_2"/>
    <property type="match status" value="1"/>
</dbReference>
<dbReference type="CDD" id="cd06583">
    <property type="entry name" value="PGRP"/>
    <property type="match status" value="1"/>
</dbReference>
<dbReference type="CDD" id="cd00118">
    <property type="entry name" value="LysM"/>
    <property type="match status" value="1"/>
</dbReference>
<accession>A0AB38A159</accession>
<keyword evidence="3" id="KW-1185">Reference proteome</keyword>
<dbReference type="PROSITE" id="PS51782">
    <property type="entry name" value="LYSM"/>
    <property type="match status" value="1"/>
</dbReference>
<dbReference type="GO" id="GO:0008745">
    <property type="term" value="F:N-acetylmuramoyl-L-alanine amidase activity"/>
    <property type="evidence" value="ECO:0007669"/>
    <property type="project" value="InterPro"/>
</dbReference>
<gene>
    <name evidence="2" type="ORF">SAMN04488525_103507</name>
</gene>
<dbReference type="GO" id="GO:0009253">
    <property type="term" value="P:peptidoglycan catabolic process"/>
    <property type="evidence" value="ECO:0007669"/>
    <property type="project" value="InterPro"/>
</dbReference>
<comment type="caution">
    <text evidence="2">The sequence shown here is derived from an EMBL/GenBank/DDBJ whole genome shotgun (WGS) entry which is preliminary data.</text>
</comment>
<evidence type="ECO:0000313" key="2">
    <source>
        <dbReference type="EMBL" id="SEA57791.1"/>
    </source>
</evidence>
<reference evidence="2 3" key="1">
    <citation type="submission" date="2016-10" db="EMBL/GenBank/DDBJ databases">
        <authorList>
            <person name="Varghese N."/>
            <person name="Submissions S."/>
        </authorList>
    </citation>
    <scope>NUCLEOTIDE SEQUENCE [LARGE SCALE GENOMIC DNA]</scope>
    <source>
        <strain evidence="2 3">DSM 14526</strain>
    </source>
</reference>
<dbReference type="RefSeq" id="WP_086985958.1">
    <property type="nucleotide sequence ID" value="NZ_FJNA01000001.1"/>
</dbReference>
<dbReference type="SMART" id="SM00257">
    <property type="entry name" value="LysM"/>
    <property type="match status" value="1"/>
</dbReference>
<dbReference type="Pfam" id="PF01510">
    <property type="entry name" value="Amidase_2"/>
    <property type="match status" value="1"/>
</dbReference>
<evidence type="ECO:0000313" key="3">
    <source>
        <dbReference type="Proteomes" id="UP000199042"/>
    </source>
</evidence>
<dbReference type="Pfam" id="PF01476">
    <property type="entry name" value="LysM"/>
    <property type="match status" value="1"/>
</dbReference>
<dbReference type="EMBL" id="FNQH01000003">
    <property type="protein sequence ID" value="SEA57791.1"/>
    <property type="molecule type" value="Genomic_DNA"/>
</dbReference>
<proteinExistence type="predicted"/>